<gene>
    <name evidence="3" type="ORF">DES39_0800</name>
</gene>
<name>A0A495RJ46_9GAMM</name>
<feature type="domain" description="Cupin type-2" evidence="2">
    <location>
        <begin position="67"/>
        <end position="123"/>
    </location>
</feature>
<reference evidence="3 4" key="1">
    <citation type="submission" date="2018-10" db="EMBL/GenBank/DDBJ databases">
        <title>Genomic Encyclopedia of Type Strains, Phase IV (KMG-IV): sequencing the most valuable type-strain genomes for metagenomic binning, comparative biology and taxonomic classification.</title>
        <authorList>
            <person name="Goeker M."/>
        </authorList>
    </citation>
    <scope>NUCLEOTIDE SEQUENCE [LARGE SCALE GENOMIC DNA]</scope>
    <source>
        <strain evidence="3 4">DSM 22228</strain>
    </source>
</reference>
<dbReference type="InterPro" id="IPR047263">
    <property type="entry name" value="HNL-like_cupin"/>
</dbReference>
<dbReference type="GO" id="GO:0051213">
    <property type="term" value="F:dioxygenase activity"/>
    <property type="evidence" value="ECO:0007669"/>
    <property type="project" value="UniProtKB-KW"/>
</dbReference>
<accession>A0A495RJ46</accession>
<dbReference type="Gene3D" id="2.60.120.10">
    <property type="entry name" value="Jelly Rolls"/>
    <property type="match status" value="1"/>
</dbReference>
<evidence type="ECO:0000259" key="2">
    <source>
        <dbReference type="Pfam" id="PF07883"/>
    </source>
</evidence>
<dbReference type="CDD" id="cd02233">
    <property type="entry name" value="cupin_HNL-like"/>
    <property type="match status" value="1"/>
</dbReference>
<dbReference type="SUPFAM" id="SSF69118">
    <property type="entry name" value="AhpD-like"/>
    <property type="match status" value="1"/>
</dbReference>
<dbReference type="InterPro" id="IPR014710">
    <property type="entry name" value="RmlC-like_jellyroll"/>
</dbReference>
<sequence>MANITNLLTALSLTVFTQFATAEIMDTKLTAKTEQRLQSADSHHFSGNAAFARLPTLPSHGDVIPAVVHFEPNGFTDWHSHSQGQYLIVIDGTGRFQQFGQAEQLITKGDVVWIAPNVKHWHGAGEFTAMSHIAISPAQGNTVTWFEKVIPENTNYLVHIERIAADGFTAKQLKIIPLAIAVTDGDQIAVTAATEQGLHAGLTVSELKEAISHQFSYIGAPKTLNGMMTLKLVIEQRAKQGIIDPPGRAATELGQVDYYALGTQKLAALTQRSTHTPIFDFAPAVDYAIKAQLFGYQFSRDNLGDVERELATIGSLLGLGESVNAQLRSHLTLLKNLGLTEHSFTQLTDCVNPQQANNLRAVWDDVNK</sequence>
<evidence type="ECO:0000256" key="1">
    <source>
        <dbReference type="SAM" id="SignalP"/>
    </source>
</evidence>
<evidence type="ECO:0000313" key="3">
    <source>
        <dbReference type="EMBL" id="RKS87562.1"/>
    </source>
</evidence>
<dbReference type="Proteomes" id="UP000278542">
    <property type="component" value="Unassembled WGS sequence"/>
</dbReference>
<keyword evidence="3" id="KW-0560">Oxidoreductase</keyword>
<keyword evidence="4" id="KW-1185">Reference proteome</keyword>
<dbReference type="GO" id="GO:0051920">
    <property type="term" value="F:peroxiredoxin activity"/>
    <property type="evidence" value="ECO:0007669"/>
    <property type="project" value="InterPro"/>
</dbReference>
<organism evidence="3 4">
    <name type="scientific">Orbus hercynius</name>
    <dbReference type="NCBI Taxonomy" id="593135"/>
    <lineage>
        <taxon>Bacteria</taxon>
        <taxon>Pseudomonadati</taxon>
        <taxon>Pseudomonadota</taxon>
        <taxon>Gammaproteobacteria</taxon>
        <taxon>Orbales</taxon>
        <taxon>Orbaceae</taxon>
        <taxon>Orbus</taxon>
    </lineage>
</organism>
<feature type="chain" id="PRO_5019850961" evidence="1">
    <location>
        <begin position="23"/>
        <end position="368"/>
    </location>
</feature>
<dbReference type="InterPro" id="IPR013096">
    <property type="entry name" value="Cupin_2"/>
</dbReference>
<dbReference type="Gene3D" id="1.20.1290.10">
    <property type="entry name" value="AhpD-like"/>
    <property type="match status" value="1"/>
</dbReference>
<dbReference type="SUPFAM" id="SSF51182">
    <property type="entry name" value="RmlC-like cupins"/>
    <property type="match status" value="1"/>
</dbReference>
<dbReference type="Pfam" id="PF07883">
    <property type="entry name" value="Cupin_2"/>
    <property type="match status" value="1"/>
</dbReference>
<dbReference type="EMBL" id="RBWY01000001">
    <property type="protein sequence ID" value="RKS87562.1"/>
    <property type="molecule type" value="Genomic_DNA"/>
</dbReference>
<protein>
    <submittedName>
        <fullName evidence="3">Quercetin dioxygenase-like cupin family protein</fullName>
    </submittedName>
</protein>
<proteinExistence type="predicted"/>
<dbReference type="RefSeq" id="WP_170143334.1">
    <property type="nucleotide sequence ID" value="NZ_RBWY01000001.1"/>
</dbReference>
<dbReference type="InterPro" id="IPR011051">
    <property type="entry name" value="RmlC_Cupin_sf"/>
</dbReference>
<keyword evidence="3" id="KW-0223">Dioxygenase</keyword>
<dbReference type="AlphaFoldDB" id="A0A495RJ46"/>
<dbReference type="PANTHER" id="PTHR43698:SF1">
    <property type="entry name" value="BLL4564 PROTEIN"/>
    <property type="match status" value="1"/>
</dbReference>
<dbReference type="PANTHER" id="PTHR43698">
    <property type="entry name" value="RIBD C-TERMINAL DOMAIN CONTAINING PROTEIN"/>
    <property type="match status" value="1"/>
</dbReference>
<evidence type="ECO:0000313" key="4">
    <source>
        <dbReference type="Proteomes" id="UP000278542"/>
    </source>
</evidence>
<dbReference type="InterPro" id="IPR029032">
    <property type="entry name" value="AhpD-like"/>
</dbReference>
<comment type="caution">
    <text evidence="3">The sequence shown here is derived from an EMBL/GenBank/DDBJ whole genome shotgun (WGS) entry which is preliminary data.</text>
</comment>
<feature type="signal peptide" evidence="1">
    <location>
        <begin position="1"/>
        <end position="22"/>
    </location>
</feature>
<keyword evidence="1" id="KW-0732">Signal</keyword>